<dbReference type="Pfam" id="PF00005">
    <property type="entry name" value="ABC_tran"/>
    <property type="match status" value="1"/>
</dbReference>
<gene>
    <name evidence="6" type="ORF">DK846_04290</name>
</gene>
<sequence length="259" mass="28513">MPEDIIHEITILSGKNRNGVPEGFDEIRIKPGDTISIVGPTGSGKSALINDIEIFANRDTVTGRKILINGAIPPEYFIRDPARKPVAMITQNTRCLCDLSVEDFLLMHTKSRGYQGQDLVDTTISLANQFTGEPIQRKVRMTQLSGGQTRSLMVADAILISNTPIILLDEVENAGIFKDRVIEALRRYHKALLFVTHDPLVSLLSDRRIVMQDGAVAKVLTPNGLEQSALKQMLAYDAAIARVREMIRAGELITKAVPA</sequence>
<keyword evidence="3" id="KW-0547">Nucleotide-binding</keyword>
<evidence type="ECO:0000256" key="4">
    <source>
        <dbReference type="ARBA" id="ARBA00022840"/>
    </source>
</evidence>
<proteinExistence type="inferred from homology"/>
<evidence type="ECO:0000256" key="2">
    <source>
        <dbReference type="ARBA" id="ARBA00022448"/>
    </source>
</evidence>
<evidence type="ECO:0000256" key="3">
    <source>
        <dbReference type="ARBA" id="ARBA00022741"/>
    </source>
</evidence>
<dbReference type="AlphaFoldDB" id="A0A2V2N241"/>
<comment type="similarity">
    <text evidence="1">Belongs to the ABC transporter superfamily.</text>
</comment>
<dbReference type="InterPro" id="IPR003593">
    <property type="entry name" value="AAA+_ATPase"/>
</dbReference>
<dbReference type="SUPFAM" id="SSF52540">
    <property type="entry name" value="P-loop containing nucleoside triphosphate hydrolases"/>
    <property type="match status" value="1"/>
</dbReference>
<name>A0A2V2N241_9EURY</name>
<reference evidence="6 7" key="1">
    <citation type="submission" date="2018-05" db="EMBL/GenBank/DDBJ databases">
        <title>Draft genome of Methanospirillum lacunae Ki8-1.</title>
        <authorList>
            <person name="Dueholm M.S."/>
            <person name="Nielsen P.H."/>
            <person name="Bakmann L.F."/>
            <person name="Otzen D.E."/>
        </authorList>
    </citation>
    <scope>NUCLEOTIDE SEQUENCE [LARGE SCALE GENOMIC DNA]</scope>
    <source>
        <strain evidence="6 7">Ki8-1</strain>
    </source>
</reference>
<evidence type="ECO:0000313" key="7">
    <source>
        <dbReference type="Proteomes" id="UP000245657"/>
    </source>
</evidence>
<dbReference type="PANTHER" id="PTHR43117:SF4">
    <property type="entry name" value="OSMOPROTECTANT IMPORT ATP-BINDING PROTEIN OSMV"/>
    <property type="match status" value="1"/>
</dbReference>
<dbReference type="EMBL" id="QGMY01000002">
    <property type="protein sequence ID" value="PWR74374.1"/>
    <property type="molecule type" value="Genomic_DNA"/>
</dbReference>
<dbReference type="OrthoDB" id="64309at2157"/>
<evidence type="ECO:0000256" key="1">
    <source>
        <dbReference type="ARBA" id="ARBA00005417"/>
    </source>
</evidence>
<dbReference type="SMART" id="SM00382">
    <property type="entry name" value="AAA"/>
    <property type="match status" value="1"/>
</dbReference>
<evidence type="ECO:0000259" key="5">
    <source>
        <dbReference type="PROSITE" id="PS50893"/>
    </source>
</evidence>
<keyword evidence="4 6" id="KW-0067">ATP-binding</keyword>
<accession>A0A2V2N241</accession>
<feature type="domain" description="ABC transporter" evidence="5">
    <location>
        <begin position="6"/>
        <end position="238"/>
    </location>
</feature>
<dbReference type="RefSeq" id="WP_109967653.1">
    <property type="nucleotide sequence ID" value="NZ_CP176093.1"/>
</dbReference>
<dbReference type="GO" id="GO:0005524">
    <property type="term" value="F:ATP binding"/>
    <property type="evidence" value="ECO:0007669"/>
    <property type="project" value="UniProtKB-KW"/>
</dbReference>
<dbReference type="PANTHER" id="PTHR43117">
    <property type="entry name" value="OSMOPROTECTANT IMPORT ATP-BINDING PROTEIN OSMV"/>
    <property type="match status" value="1"/>
</dbReference>
<dbReference type="GeneID" id="97549759"/>
<dbReference type="InterPro" id="IPR003439">
    <property type="entry name" value="ABC_transporter-like_ATP-bd"/>
</dbReference>
<dbReference type="GO" id="GO:0016887">
    <property type="term" value="F:ATP hydrolysis activity"/>
    <property type="evidence" value="ECO:0007669"/>
    <property type="project" value="InterPro"/>
</dbReference>
<keyword evidence="7" id="KW-1185">Reference proteome</keyword>
<dbReference type="PROSITE" id="PS50893">
    <property type="entry name" value="ABC_TRANSPORTER_2"/>
    <property type="match status" value="1"/>
</dbReference>
<organism evidence="6 7">
    <name type="scientific">Methanospirillum lacunae</name>
    <dbReference type="NCBI Taxonomy" id="668570"/>
    <lineage>
        <taxon>Archaea</taxon>
        <taxon>Methanobacteriati</taxon>
        <taxon>Methanobacteriota</taxon>
        <taxon>Stenosarchaea group</taxon>
        <taxon>Methanomicrobia</taxon>
        <taxon>Methanomicrobiales</taxon>
        <taxon>Methanospirillaceae</taxon>
        <taxon>Methanospirillum</taxon>
    </lineage>
</organism>
<dbReference type="InterPro" id="IPR027417">
    <property type="entry name" value="P-loop_NTPase"/>
</dbReference>
<evidence type="ECO:0000313" key="6">
    <source>
        <dbReference type="EMBL" id="PWR74374.1"/>
    </source>
</evidence>
<comment type="caution">
    <text evidence="6">The sequence shown here is derived from an EMBL/GenBank/DDBJ whole genome shotgun (WGS) entry which is preliminary data.</text>
</comment>
<dbReference type="Gene3D" id="3.40.50.300">
    <property type="entry name" value="P-loop containing nucleotide triphosphate hydrolases"/>
    <property type="match status" value="1"/>
</dbReference>
<protein>
    <submittedName>
        <fullName evidence="6">ABC transporter ATP-binding protein</fullName>
    </submittedName>
</protein>
<dbReference type="Proteomes" id="UP000245657">
    <property type="component" value="Unassembled WGS sequence"/>
</dbReference>
<keyword evidence="2" id="KW-0813">Transport</keyword>